<evidence type="ECO:0000313" key="2">
    <source>
        <dbReference type="WBParaSite" id="PTRK_0001366000.1"/>
    </source>
</evidence>
<accession>A0A0N4ZXY6</accession>
<name>A0A0N4ZXY6_PARTI</name>
<proteinExistence type="predicted"/>
<dbReference type="AlphaFoldDB" id="A0A0N4ZXY6"/>
<dbReference type="WBParaSite" id="PTRK_0001366000.1">
    <property type="protein sequence ID" value="PTRK_0001366000.1"/>
    <property type="gene ID" value="PTRK_0001366000"/>
</dbReference>
<sequence length="347" mass="40017">MKNFFQGNETCGTDRTMKADDKNSARIMFKYLECIYGGNTTRAQQSKSFRIMKELECTQSSVKNMAMVENATRIFFPRAEFNVEIWRKGDLDDSYVCPGTLIGLRHVITSLSCVGKGLIERIKGKNVVTNFEPMKNLFINFNITKRYDDVYGYDYGSIEKDPFQFSVKIIKVTLPIKHSISKMDSLKEIVILELEVYAPVGMRYPCIYHSYVRGDDINEKLIVYASGDKYFREGKYLWSRYKPKKKEKIIQKEFESGSNCTMMLGYNAKEFYCFTDTYSRISEDDIGAGVFLEKLEKRNEKKMKIIYLIGVIVSVSAFDPANDHIQKNWVVVKPVKGSSPIFKNLGK</sequence>
<protein>
    <submittedName>
        <fullName evidence="2">Peptidase S1 domain-containing protein</fullName>
    </submittedName>
</protein>
<dbReference type="Proteomes" id="UP000038045">
    <property type="component" value="Unplaced"/>
</dbReference>
<reference evidence="2" key="1">
    <citation type="submission" date="2017-02" db="UniProtKB">
        <authorList>
            <consortium name="WormBaseParasite"/>
        </authorList>
    </citation>
    <scope>IDENTIFICATION</scope>
</reference>
<evidence type="ECO:0000313" key="1">
    <source>
        <dbReference type="Proteomes" id="UP000038045"/>
    </source>
</evidence>
<organism evidence="1 2">
    <name type="scientific">Parastrongyloides trichosuri</name>
    <name type="common">Possum-specific nematode worm</name>
    <dbReference type="NCBI Taxonomy" id="131310"/>
    <lineage>
        <taxon>Eukaryota</taxon>
        <taxon>Metazoa</taxon>
        <taxon>Ecdysozoa</taxon>
        <taxon>Nematoda</taxon>
        <taxon>Chromadorea</taxon>
        <taxon>Rhabditida</taxon>
        <taxon>Tylenchina</taxon>
        <taxon>Panagrolaimomorpha</taxon>
        <taxon>Strongyloidoidea</taxon>
        <taxon>Strongyloididae</taxon>
        <taxon>Parastrongyloides</taxon>
    </lineage>
</organism>
<keyword evidence="1" id="KW-1185">Reference proteome</keyword>